<evidence type="ECO:0000256" key="1">
    <source>
        <dbReference type="SAM" id="MobiDB-lite"/>
    </source>
</evidence>
<evidence type="ECO:0000313" key="3">
    <source>
        <dbReference type="Proteomes" id="UP000005222"/>
    </source>
</evidence>
<sequence length="172" mass="18638">MDKIELITQPGSKQHDMSQSSEEARDNAIGKLQQLVREKSDSSDETQPSGGEVDADTAQGGSPELPDSEMVTAEGSDSETDSAEGSDTDDGTESKEIDYDGFEIPRGKIPLDGHFSTKEIDTLLKMSKESGILHKDVSLDVVTENQLVGDRVVLHERSSDEKSNTAETHKSE</sequence>
<evidence type="ECO:0000313" key="2">
    <source>
        <dbReference type="EMBL" id="CCE86142.1"/>
    </source>
</evidence>
<gene>
    <name evidence="2" type="primary">Piso0_005792</name>
    <name evidence="2" type="ORF">GNLVRS01_PISO0M22452g</name>
</gene>
<feature type="compositionally biased region" description="Acidic residues" evidence="1">
    <location>
        <begin position="76"/>
        <end position="91"/>
    </location>
</feature>
<dbReference type="HOGENOM" id="CLU_109006_0_0_1"/>
<proteinExistence type="predicted"/>
<accession>G8Y2Y1</accession>
<dbReference type="eggNOG" id="ENOG502T5SY">
    <property type="taxonomic scope" value="Eukaryota"/>
</dbReference>
<dbReference type="OrthoDB" id="4093861at2759"/>
<name>G8Y2Y1_PICSO</name>
<dbReference type="Proteomes" id="UP000005222">
    <property type="component" value="Chromosome M"/>
</dbReference>
<dbReference type="EMBL" id="FO082047">
    <property type="protein sequence ID" value="CCE86142.1"/>
    <property type="molecule type" value="Genomic_DNA"/>
</dbReference>
<dbReference type="AlphaFoldDB" id="G8Y2Y1"/>
<feature type="compositionally biased region" description="Polar residues" evidence="1">
    <location>
        <begin position="9"/>
        <end position="21"/>
    </location>
</feature>
<reference evidence="2 3" key="1">
    <citation type="journal article" date="2012" name="G3 (Bethesda)">
        <title>Pichia sorbitophila, an interspecies yeast hybrid reveals early steps of genome resolution following polyploidization.</title>
        <authorList>
            <person name="Leh Louis V."/>
            <person name="Despons L."/>
            <person name="Friedrich A."/>
            <person name="Martin T."/>
            <person name="Durrens P."/>
            <person name="Casaregola S."/>
            <person name="Neuveglise C."/>
            <person name="Fairhead C."/>
            <person name="Marck C."/>
            <person name="Cruz J.A."/>
            <person name="Straub M.L."/>
            <person name="Kugler V."/>
            <person name="Sacerdot C."/>
            <person name="Uzunov Z."/>
            <person name="Thierry A."/>
            <person name="Weiss S."/>
            <person name="Bleykasten C."/>
            <person name="De Montigny J."/>
            <person name="Jacques N."/>
            <person name="Jung P."/>
            <person name="Lemaire M."/>
            <person name="Mallet S."/>
            <person name="Morel G."/>
            <person name="Richard G.F."/>
            <person name="Sarkar A."/>
            <person name="Savel G."/>
            <person name="Schacherer J."/>
            <person name="Seret M.L."/>
            <person name="Talla E."/>
            <person name="Samson G."/>
            <person name="Jubin C."/>
            <person name="Poulain J."/>
            <person name="Vacherie B."/>
            <person name="Barbe V."/>
            <person name="Pelletier E."/>
            <person name="Sherman D.J."/>
            <person name="Westhof E."/>
            <person name="Weissenbach J."/>
            <person name="Baret P.V."/>
            <person name="Wincker P."/>
            <person name="Gaillardin C."/>
            <person name="Dujon B."/>
            <person name="Souciet J.L."/>
        </authorList>
    </citation>
    <scope>NUCLEOTIDE SEQUENCE [LARGE SCALE GENOMIC DNA]</scope>
    <source>
        <strain evidence="3">ATCC MYA-4447 / BCRC 22081 / CBS 7064 / NBRC 10061 / NRRL Y-12695</strain>
    </source>
</reference>
<feature type="region of interest" description="Disordered" evidence="1">
    <location>
        <begin position="1"/>
        <end position="113"/>
    </location>
</feature>
<keyword evidence="3" id="KW-1185">Reference proteome</keyword>
<protein>
    <submittedName>
        <fullName evidence="2">Piso0_005792 protein</fullName>
    </submittedName>
</protein>
<feature type="compositionally biased region" description="Basic and acidic residues" evidence="1">
    <location>
        <begin position="92"/>
        <end position="113"/>
    </location>
</feature>
<dbReference type="OMA" id="GSKQHDM"/>
<organism evidence="2 3">
    <name type="scientific">Pichia sorbitophila (strain ATCC MYA-4447 / BCRC 22081 / CBS 7064 / NBRC 10061 / NRRL Y-12695)</name>
    <name type="common">Hybrid yeast</name>
    <dbReference type="NCBI Taxonomy" id="559304"/>
    <lineage>
        <taxon>Eukaryota</taxon>
        <taxon>Fungi</taxon>
        <taxon>Dikarya</taxon>
        <taxon>Ascomycota</taxon>
        <taxon>Saccharomycotina</taxon>
        <taxon>Pichiomycetes</taxon>
        <taxon>Debaryomycetaceae</taxon>
        <taxon>Millerozyma</taxon>
    </lineage>
</organism>
<dbReference type="InParanoid" id="G8Y2Y1"/>